<sequence>MTTEEQYCSCQNICIRGTHATNIRSSNCRSHFKFENTSQNSAIPSIHYKVNKVFQIHTGSILIENYGLIDVQVLGHHHVQITCGGCHTNLVLYASKHGAFCQLQSSFETALCGSLPPTRFFSSFVSQTIPKSMKPLFTTQNPNLDKFTIEPSIPEELTSENAQISPNRISPLGSPKRKEPARREIDNENILLDNIESPQQDTFDPNHDYELMFSSKIDPYVGSYAEVGKFIGIFE</sequence>
<accession>A0A1J4KDV6</accession>
<proteinExistence type="predicted"/>
<organism evidence="1 2">
    <name type="scientific">Tritrichomonas foetus</name>
    <dbReference type="NCBI Taxonomy" id="1144522"/>
    <lineage>
        <taxon>Eukaryota</taxon>
        <taxon>Metamonada</taxon>
        <taxon>Parabasalia</taxon>
        <taxon>Tritrichomonadida</taxon>
        <taxon>Tritrichomonadidae</taxon>
        <taxon>Tritrichomonas</taxon>
    </lineage>
</organism>
<dbReference type="VEuPathDB" id="TrichDB:TRFO_21688"/>
<dbReference type="AlphaFoldDB" id="A0A1J4KDV6"/>
<evidence type="ECO:0000313" key="2">
    <source>
        <dbReference type="Proteomes" id="UP000179807"/>
    </source>
</evidence>
<evidence type="ECO:0000313" key="1">
    <source>
        <dbReference type="EMBL" id="OHT09379.1"/>
    </source>
</evidence>
<reference evidence="1" key="1">
    <citation type="submission" date="2016-10" db="EMBL/GenBank/DDBJ databases">
        <authorList>
            <person name="Benchimol M."/>
            <person name="Almeida L.G."/>
            <person name="Vasconcelos A.T."/>
            <person name="Perreira-Neves A."/>
            <person name="Rosa I.A."/>
            <person name="Tasca T."/>
            <person name="Bogo M.R."/>
            <person name="de Souza W."/>
        </authorList>
    </citation>
    <scope>NUCLEOTIDE SEQUENCE [LARGE SCALE GENOMIC DNA]</scope>
    <source>
        <strain evidence="1">K</strain>
    </source>
</reference>
<dbReference type="GeneID" id="94836833"/>
<dbReference type="EMBL" id="MLAK01000640">
    <property type="protein sequence ID" value="OHT09379.1"/>
    <property type="molecule type" value="Genomic_DNA"/>
</dbReference>
<name>A0A1J4KDV6_9EUKA</name>
<keyword evidence="2" id="KW-1185">Reference proteome</keyword>
<comment type="caution">
    <text evidence="1">The sequence shown here is derived from an EMBL/GenBank/DDBJ whole genome shotgun (WGS) entry which is preliminary data.</text>
</comment>
<dbReference type="Proteomes" id="UP000179807">
    <property type="component" value="Unassembled WGS sequence"/>
</dbReference>
<gene>
    <name evidence="1" type="ORF">TRFO_21688</name>
</gene>
<protein>
    <submittedName>
        <fullName evidence="1">Uncharacterized protein</fullName>
    </submittedName>
</protein>
<dbReference type="RefSeq" id="XP_068362515.1">
    <property type="nucleotide sequence ID" value="XM_068502129.1"/>
</dbReference>
<dbReference type="OrthoDB" id="10628138at2759"/>